<evidence type="ECO:0000313" key="2">
    <source>
        <dbReference type="EMBL" id="KFH48708.1"/>
    </source>
</evidence>
<comment type="caution">
    <text evidence="2">The sequence shown here is derived from an EMBL/GenBank/DDBJ whole genome shotgun (WGS) entry which is preliminary data.</text>
</comment>
<evidence type="ECO:0000313" key="3">
    <source>
        <dbReference type="Proteomes" id="UP000029964"/>
    </source>
</evidence>
<sequence>MSASSNNTSGAGEASGPIPLRSSLKTDDDGDKTPPASGSLKVVTHGSCFDGLSWSGRHGLEADEGNFVWRSSAAPADPKSKERV</sequence>
<gene>
    <name evidence="2" type="ORF">ACRE_003000</name>
</gene>
<dbReference type="EMBL" id="JPKY01000002">
    <property type="protein sequence ID" value="KFH48708.1"/>
    <property type="molecule type" value="Genomic_DNA"/>
</dbReference>
<dbReference type="HOGENOM" id="CLU_2526916_0_0_1"/>
<organism evidence="2 3">
    <name type="scientific">Hapsidospora chrysogenum (strain ATCC 11550 / CBS 779.69 / DSM 880 / IAM 14645 / JCM 23072 / IMI 49137)</name>
    <name type="common">Acremonium chrysogenum</name>
    <dbReference type="NCBI Taxonomy" id="857340"/>
    <lineage>
        <taxon>Eukaryota</taxon>
        <taxon>Fungi</taxon>
        <taxon>Dikarya</taxon>
        <taxon>Ascomycota</taxon>
        <taxon>Pezizomycotina</taxon>
        <taxon>Sordariomycetes</taxon>
        <taxon>Hypocreomycetidae</taxon>
        <taxon>Hypocreales</taxon>
        <taxon>Bionectriaceae</taxon>
        <taxon>Hapsidospora</taxon>
    </lineage>
</organism>
<evidence type="ECO:0000256" key="1">
    <source>
        <dbReference type="SAM" id="MobiDB-lite"/>
    </source>
</evidence>
<accession>A0A086TH76</accession>
<dbReference type="AlphaFoldDB" id="A0A086TH76"/>
<feature type="region of interest" description="Disordered" evidence="1">
    <location>
        <begin position="1"/>
        <end position="43"/>
    </location>
</feature>
<keyword evidence="3" id="KW-1185">Reference proteome</keyword>
<name>A0A086TH76_HAPC1</name>
<feature type="region of interest" description="Disordered" evidence="1">
    <location>
        <begin position="61"/>
        <end position="84"/>
    </location>
</feature>
<dbReference type="Proteomes" id="UP000029964">
    <property type="component" value="Unassembled WGS sequence"/>
</dbReference>
<reference evidence="3" key="1">
    <citation type="journal article" date="2014" name="Genome Announc.">
        <title>Genome sequence and annotation of Acremonium chrysogenum, producer of the beta-lactam antibiotic cephalosporin C.</title>
        <authorList>
            <person name="Terfehr D."/>
            <person name="Dahlmann T.A."/>
            <person name="Specht T."/>
            <person name="Zadra I."/>
            <person name="Kuernsteiner H."/>
            <person name="Kueck U."/>
        </authorList>
    </citation>
    <scope>NUCLEOTIDE SEQUENCE [LARGE SCALE GENOMIC DNA]</scope>
    <source>
        <strain evidence="3">ATCC 11550 / CBS 779.69 / DSM 880 / IAM 14645 / JCM 23072 / IMI 49137</strain>
    </source>
</reference>
<feature type="compositionally biased region" description="Polar residues" evidence="1">
    <location>
        <begin position="1"/>
        <end position="10"/>
    </location>
</feature>
<dbReference type="OrthoDB" id="10267235at2759"/>
<proteinExistence type="predicted"/>
<protein>
    <submittedName>
        <fullName evidence="2">Uncharacterized protein</fullName>
    </submittedName>
</protein>